<dbReference type="GO" id="GO:0006635">
    <property type="term" value="P:fatty acid beta-oxidation"/>
    <property type="evidence" value="ECO:0007669"/>
    <property type="project" value="TreeGrafter"/>
</dbReference>
<sequence>MVTATAPVTPPSTPFSAGERHESASLPISSPERLVYGRKHITPDGVYSLVLNRPREHNALSREMLLQMEEPVPASTALTPSPLRALIVESSSPGKFCAGADLKERKTMTEEQVVAFLQLLRTVFDKVAAFPAPTIAALDGPTLGGGLELAIACDFRVANRTVKRIGFPESGLGIIPGAGGTQRAPRLLGLTKAKELIYTGRSLSATEALEWGLVDYLTDESAPARSLLLAATMSNSAPLALRAAKLSISKGAEMELDDALKWEVQCYEDLLPTQDRREALEAFAEKRKPNFVGA</sequence>
<feature type="region of interest" description="Disordered" evidence="4">
    <location>
        <begin position="1"/>
        <end position="29"/>
    </location>
</feature>
<dbReference type="CDD" id="cd06558">
    <property type="entry name" value="crotonase-like"/>
    <property type="match status" value="1"/>
</dbReference>
<evidence type="ECO:0000313" key="6">
    <source>
        <dbReference type="Proteomes" id="UP000245942"/>
    </source>
</evidence>
<dbReference type="InterPro" id="IPR018376">
    <property type="entry name" value="Enoyl-CoA_hyd/isom_CS"/>
</dbReference>
<dbReference type="RefSeq" id="XP_025345373.1">
    <property type="nucleotide sequence ID" value="XM_025493630.1"/>
</dbReference>
<evidence type="ECO:0000313" key="5">
    <source>
        <dbReference type="EMBL" id="PWN18213.1"/>
    </source>
</evidence>
<accession>A0A316U163</accession>
<proteinExistence type="inferred from homology"/>
<evidence type="ECO:0000256" key="4">
    <source>
        <dbReference type="SAM" id="MobiDB-lite"/>
    </source>
</evidence>
<dbReference type="InterPro" id="IPR014748">
    <property type="entry name" value="Enoyl-CoA_hydra_C"/>
</dbReference>
<comment type="similarity">
    <text evidence="1 3">Belongs to the enoyl-CoA hydratase/isomerase family.</text>
</comment>
<dbReference type="PANTHER" id="PTHR11941:SF171">
    <property type="entry name" value="SD19268P"/>
    <property type="match status" value="1"/>
</dbReference>
<dbReference type="Gene3D" id="3.90.226.10">
    <property type="entry name" value="2-enoyl-CoA Hydratase, Chain A, domain 1"/>
    <property type="match status" value="1"/>
</dbReference>
<dbReference type="OrthoDB" id="410701at2759"/>
<dbReference type="FunFam" id="1.10.12.10:FF:000001">
    <property type="entry name" value="Probable enoyl-CoA hydratase, mitochondrial"/>
    <property type="match status" value="1"/>
</dbReference>
<dbReference type="AlphaFoldDB" id="A0A316U163"/>
<dbReference type="SUPFAM" id="SSF52096">
    <property type="entry name" value="ClpP/crotonase"/>
    <property type="match status" value="1"/>
</dbReference>
<organism evidence="5 6">
    <name type="scientific">Pseudomicrostroma glucosiphilum</name>
    <dbReference type="NCBI Taxonomy" id="1684307"/>
    <lineage>
        <taxon>Eukaryota</taxon>
        <taxon>Fungi</taxon>
        <taxon>Dikarya</taxon>
        <taxon>Basidiomycota</taxon>
        <taxon>Ustilaginomycotina</taxon>
        <taxon>Exobasidiomycetes</taxon>
        <taxon>Microstromatales</taxon>
        <taxon>Microstromatales incertae sedis</taxon>
        <taxon>Pseudomicrostroma</taxon>
    </lineage>
</organism>
<dbReference type="GO" id="GO:0016836">
    <property type="term" value="F:hydro-lyase activity"/>
    <property type="evidence" value="ECO:0007669"/>
    <property type="project" value="UniProtKB-ARBA"/>
</dbReference>
<dbReference type="InterPro" id="IPR029045">
    <property type="entry name" value="ClpP/crotonase-like_dom_sf"/>
</dbReference>
<dbReference type="GeneID" id="37015364"/>
<reference evidence="5 6" key="1">
    <citation type="journal article" date="2018" name="Mol. Biol. Evol.">
        <title>Broad Genomic Sampling Reveals a Smut Pathogenic Ancestry of the Fungal Clade Ustilaginomycotina.</title>
        <authorList>
            <person name="Kijpornyongpan T."/>
            <person name="Mondo S.J."/>
            <person name="Barry K."/>
            <person name="Sandor L."/>
            <person name="Lee J."/>
            <person name="Lipzen A."/>
            <person name="Pangilinan J."/>
            <person name="LaButti K."/>
            <person name="Hainaut M."/>
            <person name="Henrissat B."/>
            <person name="Grigoriev I.V."/>
            <person name="Spatafora J.W."/>
            <person name="Aime M.C."/>
        </authorList>
    </citation>
    <scope>NUCLEOTIDE SEQUENCE [LARGE SCALE GENOMIC DNA]</scope>
    <source>
        <strain evidence="5 6">MCA 4718</strain>
    </source>
</reference>
<dbReference type="PANTHER" id="PTHR11941">
    <property type="entry name" value="ENOYL-COA HYDRATASE-RELATED"/>
    <property type="match status" value="1"/>
</dbReference>
<dbReference type="GO" id="GO:0005739">
    <property type="term" value="C:mitochondrion"/>
    <property type="evidence" value="ECO:0007669"/>
    <property type="project" value="TreeGrafter"/>
</dbReference>
<name>A0A316U163_9BASI</name>
<evidence type="ECO:0000256" key="1">
    <source>
        <dbReference type="ARBA" id="ARBA00005254"/>
    </source>
</evidence>
<keyword evidence="6" id="KW-1185">Reference proteome</keyword>
<dbReference type="STRING" id="1684307.A0A316U163"/>
<keyword evidence="2" id="KW-0456">Lyase</keyword>
<dbReference type="InterPro" id="IPR001753">
    <property type="entry name" value="Enoyl-CoA_hydra/iso"/>
</dbReference>
<dbReference type="EMBL" id="KZ819337">
    <property type="protein sequence ID" value="PWN18213.1"/>
    <property type="molecule type" value="Genomic_DNA"/>
</dbReference>
<dbReference type="Gene3D" id="1.10.12.10">
    <property type="entry name" value="Lyase 2-enoyl-coa Hydratase, Chain A, domain 2"/>
    <property type="match status" value="1"/>
</dbReference>
<protein>
    <submittedName>
        <fullName evidence="5">ClpP/crotonase</fullName>
    </submittedName>
</protein>
<dbReference type="PROSITE" id="PS00166">
    <property type="entry name" value="ENOYL_COA_HYDRATASE"/>
    <property type="match status" value="1"/>
</dbReference>
<dbReference type="Pfam" id="PF00378">
    <property type="entry name" value="ECH_1"/>
    <property type="match status" value="1"/>
</dbReference>
<evidence type="ECO:0000256" key="3">
    <source>
        <dbReference type="RuleBase" id="RU003707"/>
    </source>
</evidence>
<dbReference type="FunFam" id="3.90.226.10:FF:000009">
    <property type="entry name" value="Carnitinyl-CoA dehydratase"/>
    <property type="match status" value="1"/>
</dbReference>
<gene>
    <name evidence="5" type="ORF">BCV69DRAFT_288520</name>
</gene>
<dbReference type="Proteomes" id="UP000245942">
    <property type="component" value="Unassembled WGS sequence"/>
</dbReference>
<evidence type="ECO:0000256" key="2">
    <source>
        <dbReference type="ARBA" id="ARBA00023239"/>
    </source>
</evidence>